<gene>
    <name evidence="6" type="ORF">FSB76_07420</name>
</gene>
<name>A0A5B8W0P7_9SPHI</name>
<dbReference type="AlphaFoldDB" id="A0A5B8W0P7"/>
<evidence type="ECO:0000259" key="5">
    <source>
        <dbReference type="Pfam" id="PF24517"/>
    </source>
</evidence>
<dbReference type="PROSITE" id="PS51257">
    <property type="entry name" value="PROKAR_LIPOPROTEIN"/>
    <property type="match status" value="1"/>
</dbReference>
<dbReference type="OrthoDB" id="661558at2"/>
<dbReference type="NCBIfam" id="NF033679">
    <property type="entry name" value="DNRLRE_dom"/>
    <property type="match status" value="1"/>
</dbReference>
<evidence type="ECO:0000256" key="1">
    <source>
        <dbReference type="ARBA" id="ARBA00004613"/>
    </source>
</evidence>
<evidence type="ECO:0000256" key="2">
    <source>
        <dbReference type="ARBA" id="ARBA00022525"/>
    </source>
</evidence>
<evidence type="ECO:0000313" key="6">
    <source>
        <dbReference type="EMBL" id="QEC75788.1"/>
    </source>
</evidence>
<dbReference type="GO" id="GO:0016020">
    <property type="term" value="C:membrane"/>
    <property type="evidence" value="ECO:0007669"/>
    <property type="project" value="TreeGrafter"/>
</dbReference>
<reference evidence="6 7" key="1">
    <citation type="journal article" date="2013" name="J. Microbiol.">
        <title>Mucilaginibacter ginsenosidivorax sp. nov., with ginsenoside converting activity isolated from sediment.</title>
        <authorList>
            <person name="Kim J.K."/>
            <person name="Choi T.E."/>
            <person name="Liu Q.M."/>
            <person name="Park H.Y."/>
            <person name="Yi T.H."/>
            <person name="Yoon M.H."/>
            <person name="Kim S.C."/>
            <person name="Im W.T."/>
        </authorList>
    </citation>
    <scope>NUCLEOTIDE SEQUENCE [LARGE SCALE GENOMIC DNA]</scope>
    <source>
        <strain evidence="6 7">KHI28</strain>
    </source>
</reference>
<dbReference type="SUPFAM" id="SSF49299">
    <property type="entry name" value="PKD domain"/>
    <property type="match status" value="1"/>
</dbReference>
<dbReference type="GO" id="GO:0031410">
    <property type="term" value="C:cytoplasmic vesicle"/>
    <property type="evidence" value="ECO:0007669"/>
    <property type="project" value="TreeGrafter"/>
</dbReference>
<keyword evidence="7" id="KW-1185">Reference proteome</keyword>
<dbReference type="InterPro" id="IPR055372">
    <property type="entry name" value="CBM96"/>
</dbReference>
<dbReference type="PANTHER" id="PTHR46182:SF2">
    <property type="entry name" value="FI19480P1"/>
    <property type="match status" value="1"/>
</dbReference>
<proteinExistence type="predicted"/>
<dbReference type="RefSeq" id="WP_147052976.1">
    <property type="nucleotide sequence ID" value="NZ_CP042437.1"/>
</dbReference>
<keyword evidence="3 4" id="KW-0732">Signal</keyword>
<protein>
    <submittedName>
        <fullName evidence="6">DNRLRE domain-containing protein</fullName>
    </submittedName>
</protein>
<keyword evidence="2" id="KW-0964">Secreted</keyword>
<dbReference type="KEGG" id="mgk:FSB76_07420"/>
<dbReference type="Pfam" id="PF22352">
    <property type="entry name" value="K319L-like_PKD"/>
    <property type="match status" value="1"/>
</dbReference>
<dbReference type="EMBL" id="CP042437">
    <property type="protein sequence ID" value="QEC75788.1"/>
    <property type="molecule type" value="Genomic_DNA"/>
</dbReference>
<feature type="chain" id="PRO_5022691994" evidence="4">
    <location>
        <begin position="20"/>
        <end position="312"/>
    </location>
</feature>
<dbReference type="InterPro" id="IPR029865">
    <property type="entry name" value="KIAA0319-like"/>
</dbReference>
<dbReference type="Pfam" id="PF24517">
    <property type="entry name" value="CBM96"/>
    <property type="match status" value="1"/>
</dbReference>
<comment type="subcellular location">
    <subcellularLocation>
        <location evidence="1">Secreted</location>
    </subcellularLocation>
</comment>
<dbReference type="GO" id="GO:0005576">
    <property type="term" value="C:extracellular region"/>
    <property type="evidence" value="ECO:0007669"/>
    <property type="project" value="UniProtKB-SubCell"/>
</dbReference>
<dbReference type="PANTHER" id="PTHR46182">
    <property type="entry name" value="FI19480P1"/>
    <property type="match status" value="1"/>
</dbReference>
<dbReference type="InterPro" id="IPR035986">
    <property type="entry name" value="PKD_dom_sf"/>
</dbReference>
<feature type="domain" description="Carbohydrate-binding module family 96" evidence="5">
    <location>
        <begin position="171"/>
        <end position="278"/>
    </location>
</feature>
<dbReference type="Proteomes" id="UP000321362">
    <property type="component" value="Chromosome"/>
</dbReference>
<evidence type="ECO:0000313" key="7">
    <source>
        <dbReference type="Proteomes" id="UP000321362"/>
    </source>
</evidence>
<evidence type="ECO:0000256" key="3">
    <source>
        <dbReference type="ARBA" id="ARBA00022729"/>
    </source>
</evidence>
<accession>A0A5B8W0P7</accession>
<organism evidence="6 7">
    <name type="scientific">Mucilaginibacter ginsenosidivorax</name>
    <dbReference type="NCBI Taxonomy" id="862126"/>
    <lineage>
        <taxon>Bacteria</taxon>
        <taxon>Pseudomonadati</taxon>
        <taxon>Bacteroidota</taxon>
        <taxon>Sphingobacteriia</taxon>
        <taxon>Sphingobacteriales</taxon>
        <taxon>Sphingobacteriaceae</taxon>
        <taxon>Mucilaginibacter</taxon>
    </lineage>
</organism>
<dbReference type="Gene3D" id="2.60.40.10">
    <property type="entry name" value="Immunoglobulins"/>
    <property type="match status" value="1"/>
</dbReference>
<sequence length="312" mass="33793">MKTHKLIPVTGLIVFFALAACQKNTVTPTVQKVVAKAEPDVTITLPKDSVLLTGTDGNPADVAVGYLWSQISGPGEASIVNESSASATAKHLVEGKYLFQFMVIDNNGLSGVDTVGVIVKGPTITTLDLSPTNNPNETNVGIYNGQDASNHTSIEEPLCAWTINFIPITVRNLLKFDLSSIPANATITSAQLYLYSDTIPKNGDLVHANSGTDNSFVVQQVATDWSTASVTWFNQPAGLTANQVILPSTNQPFLNMNINVKDMVSSMVSSNANYGFKLFVQNEVLYTCRIFCSSYYSDPSRHPRLIVKYIKH</sequence>
<feature type="signal peptide" evidence="4">
    <location>
        <begin position="1"/>
        <end position="19"/>
    </location>
</feature>
<evidence type="ECO:0000256" key="4">
    <source>
        <dbReference type="SAM" id="SignalP"/>
    </source>
</evidence>
<dbReference type="InterPro" id="IPR013783">
    <property type="entry name" value="Ig-like_fold"/>
</dbReference>